<dbReference type="Proteomes" id="UP000824533">
    <property type="component" value="Linkage Group LG05"/>
</dbReference>
<organism evidence="1 2">
    <name type="scientific">Dendrolimus kikuchii</name>
    <dbReference type="NCBI Taxonomy" id="765133"/>
    <lineage>
        <taxon>Eukaryota</taxon>
        <taxon>Metazoa</taxon>
        <taxon>Ecdysozoa</taxon>
        <taxon>Arthropoda</taxon>
        <taxon>Hexapoda</taxon>
        <taxon>Insecta</taxon>
        <taxon>Pterygota</taxon>
        <taxon>Neoptera</taxon>
        <taxon>Endopterygota</taxon>
        <taxon>Lepidoptera</taxon>
        <taxon>Glossata</taxon>
        <taxon>Ditrysia</taxon>
        <taxon>Bombycoidea</taxon>
        <taxon>Lasiocampidae</taxon>
        <taxon>Dendrolimus</taxon>
    </lineage>
</organism>
<keyword evidence="2" id="KW-1185">Reference proteome</keyword>
<protein>
    <submittedName>
        <fullName evidence="1">Uncharacterized protein</fullName>
    </submittedName>
</protein>
<gene>
    <name evidence="1" type="ORF">K1T71_003042</name>
</gene>
<evidence type="ECO:0000313" key="2">
    <source>
        <dbReference type="Proteomes" id="UP000824533"/>
    </source>
</evidence>
<comment type="caution">
    <text evidence="1">The sequence shown here is derived from an EMBL/GenBank/DDBJ whole genome shotgun (WGS) entry which is preliminary data.</text>
</comment>
<accession>A0ACC1DBI5</accession>
<proteinExistence type="predicted"/>
<dbReference type="EMBL" id="CM034391">
    <property type="protein sequence ID" value="KAJ0180957.1"/>
    <property type="molecule type" value="Genomic_DNA"/>
</dbReference>
<sequence length="525" mass="58572">MLLGFITDIHRSHSGVDMTTDNALNSQRVFKKSSPNNKLTLYLASRDLVVENGCIDRIHGVLHAEPECLENKKLYGQVTLTFRYGREDEEVMGLKFCNEAIMSLAQIWPTHCNHEREPNTPLQDALIKRLGSNAFPFQLELTPLAPPSVQLVPAKQYHGAPIGTSYDVRAYIERPDEKVSRRNTVRMGIRVLQGPGKTAPPAVLPPRSPHRTLSALTHHNVLRLKSKTKLESDENCRPKREEMENSEPQAPRAAVEKPFLLSDGRVELEAWLDKASYSHGDSVRVSVIISNHSSKTVRRIKALVVQHVDVCMFSNGKFKNVVALLKGNGAPVMPGQTHTDTYTLTPHRGVTKNWIALEDSYSKTGASLASTVVCNNSPEDRNVFAIYVSYYVKVKLTLSAMGGDLSVKLPFTLTHSCINEAPTDSVIEEATHKMILEGKENSDEDSKGEIENDNQNNNGDIQAHETAFGDDNEIKSPEDHRFVADVLVNIENKLIRQNKIESTEVRNVKPNEELDLIEKYPGSDT</sequence>
<evidence type="ECO:0000313" key="1">
    <source>
        <dbReference type="EMBL" id="KAJ0180957.1"/>
    </source>
</evidence>
<name>A0ACC1DBI5_9NEOP</name>
<reference evidence="1 2" key="1">
    <citation type="journal article" date="2021" name="Front. Genet.">
        <title>Chromosome-Level Genome Assembly Reveals Significant Gene Expansion in the Toll and IMD Signaling Pathways of Dendrolimus kikuchii.</title>
        <authorList>
            <person name="Zhou J."/>
            <person name="Wu P."/>
            <person name="Xiong Z."/>
            <person name="Liu N."/>
            <person name="Zhao N."/>
            <person name="Ji M."/>
            <person name="Qiu Y."/>
            <person name="Yang B."/>
        </authorList>
    </citation>
    <scope>NUCLEOTIDE SEQUENCE [LARGE SCALE GENOMIC DNA]</scope>
    <source>
        <strain evidence="1">Ann1</strain>
    </source>
</reference>